<protein>
    <recommendedName>
        <fullName evidence="2">LLM class flavin-dependent oxidoreductase</fullName>
    </recommendedName>
</protein>
<sequence length="93" mass="10363">NNWRQLTEDAPDGFKPFSQSLYIDLVENPDTPPEPIHLGFKSGRNHLIEFLGASRDAGVNHIVLNLKYGTRPAADVLEEVGQEIVPFFSISNT</sequence>
<evidence type="ECO:0008006" key="2">
    <source>
        <dbReference type="Google" id="ProtNLM"/>
    </source>
</evidence>
<dbReference type="GO" id="GO:0016705">
    <property type="term" value="F:oxidoreductase activity, acting on paired donors, with incorporation or reduction of molecular oxygen"/>
    <property type="evidence" value="ECO:0007669"/>
    <property type="project" value="InterPro"/>
</dbReference>
<dbReference type="InterPro" id="IPR036661">
    <property type="entry name" value="Luciferase-like_sf"/>
</dbReference>
<proteinExistence type="predicted"/>
<dbReference type="EMBL" id="UOFV01000176">
    <property type="protein sequence ID" value="VAW99436.1"/>
    <property type="molecule type" value="Genomic_DNA"/>
</dbReference>
<evidence type="ECO:0000313" key="1">
    <source>
        <dbReference type="EMBL" id="VAW99436.1"/>
    </source>
</evidence>
<feature type="non-terminal residue" evidence="1">
    <location>
        <position position="1"/>
    </location>
</feature>
<dbReference type="Gene3D" id="3.20.20.30">
    <property type="entry name" value="Luciferase-like domain"/>
    <property type="match status" value="1"/>
</dbReference>
<dbReference type="AlphaFoldDB" id="A0A3B1B2Z0"/>
<gene>
    <name evidence="1" type="ORF">MNBD_GAMMA19-826</name>
</gene>
<reference evidence="1" key="1">
    <citation type="submission" date="2018-06" db="EMBL/GenBank/DDBJ databases">
        <authorList>
            <person name="Zhirakovskaya E."/>
        </authorList>
    </citation>
    <scope>NUCLEOTIDE SEQUENCE</scope>
</reference>
<accession>A0A3B1B2Z0</accession>
<name>A0A3B1B2Z0_9ZZZZ</name>
<organism evidence="1">
    <name type="scientific">hydrothermal vent metagenome</name>
    <dbReference type="NCBI Taxonomy" id="652676"/>
    <lineage>
        <taxon>unclassified sequences</taxon>
        <taxon>metagenomes</taxon>
        <taxon>ecological metagenomes</taxon>
    </lineage>
</organism>